<keyword evidence="7" id="KW-1185">Reference proteome</keyword>
<sequence>MVRSQNRKKTDRKRDSSVEEEPVAKRRACEWAMKAEVPSTKFSSIGGCEDQILEACGFLKHLYFPELYAKLGIIAPKGFILHGPPGTGKTLFARALAGQFSLNLIAVSSTELVGGISGESERRIRELFAQAADRAPAILLLDDVDRRMVAQLIASLDELENKKVLVIGTTSRLEVLDGSLRRAGRFDKDISLGIPDKMSRLKILEIATKGMKMHCTVSLESLASLTPGYCVDRVFKTYSLPQKFNGLQSSKSERFAIELERIQSWFDSPASFINSKLDEVSIEECDFHEALSVIVPSAKREGFATVPDVRWSDIGALQDIRKELEWSILKPIKHPELFETLDYSPRPQGILLCGPPGCGKTLLGKAIANETGMSFISVKGPELLSMYVGESERAVRTIFQRAKDSSPCVIFFDEIDALCPRRSHNESSGKNRKEVFLIGATNRPDMVDPAILRPGRLDRVLYVGFPSTADKVEILGKITKDGKHPRISPKFSFALIAERLEVIPEPISLPWLDKVPNLLLKKLRMA</sequence>
<feature type="compositionally biased region" description="Basic and acidic residues" evidence="5">
    <location>
        <begin position="12"/>
        <end position="22"/>
    </location>
</feature>
<feature type="region of interest" description="Disordered" evidence="5">
    <location>
        <begin position="1"/>
        <end position="22"/>
    </location>
</feature>
<feature type="domain" description="AAA+ ATPase" evidence="6">
    <location>
        <begin position="75"/>
        <end position="196"/>
    </location>
</feature>
<dbReference type="InterPro" id="IPR003593">
    <property type="entry name" value="AAA+_ATPase"/>
</dbReference>
<evidence type="ECO:0000256" key="5">
    <source>
        <dbReference type="SAM" id="MobiDB-lite"/>
    </source>
</evidence>
<evidence type="ECO:0000256" key="2">
    <source>
        <dbReference type="ARBA" id="ARBA00022840"/>
    </source>
</evidence>
<name>A0A915DE52_9BILA</name>
<dbReference type="GO" id="GO:0016887">
    <property type="term" value="F:ATP hydrolysis activity"/>
    <property type="evidence" value="ECO:0007669"/>
    <property type="project" value="InterPro"/>
</dbReference>
<proteinExistence type="inferred from homology"/>
<dbReference type="Gene3D" id="1.10.8.60">
    <property type="match status" value="2"/>
</dbReference>
<dbReference type="SMART" id="SM00382">
    <property type="entry name" value="AAA"/>
    <property type="match status" value="2"/>
</dbReference>
<dbReference type="AlphaFoldDB" id="A0A915DE52"/>
<dbReference type="FunFam" id="3.40.50.300:FF:001025">
    <property type="entry name" value="ATPase family, AAA domain-containing 2B"/>
    <property type="match status" value="1"/>
</dbReference>
<dbReference type="InterPro" id="IPR003960">
    <property type="entry name" value="ATPase_AAA_CS"/>
</dbReference>
<keyword evidence="1 4" id="KW-0547">Nucleotide-binding</keyword>
<keyword evidence="2 4" id="KW-0067">ATP-binding</keyword>
<dbReference type="PANTHER" id="PTHR23077:SF171">
    <property type="entry name" value="NUCLEAR VALOSIN-CONTAINING PROTEIN-LIKE"/>
    <property type="match status" value="1"/>
</dbReference>
<dbReference type="InterPro" id="IPR027417">
    <property type="entry name" value="P-loop_NTPase"/>
</dbReference>
<dbReference type="SUPFAM" id="SSF52540">
    <property type="entry name" value="P-loop containing nucleoside triphosphate hydrolases"/>
    <property type="match status" value="2"/>
</dbReference>
<accession>A0A915DE52</accession>
<reference evidence="8" key="1">
    <citation type="submission" date="2022-11" db="UniProtKB">
        <authorList>
            <consortium name="WormBaseParasite"/>
        </authorList>
    </citation>
    <scope>IDENTIFICATION</scope>
</reference>
<dbReference type="Proteomes" id="UP000887574">
    <property type="component" value="Unplaced"/>
</dbReference>
<organism evidence="7 8">
    <name type="scientific">Ditylenchus dipsaci</name>
    <dbReference type="NCBI Taxonomy" id="166011"/>
    <lineage>
        <taxon>Eukaryota</taxon>
        <taxon>Metazoa</taxon>
        <taxon>Ecdysozoa</taxon>
        <taxon>Nematoda</taxon>
        <taxon>Chromadorea</taxon>
        <taxon>Rhabditida</taxon>
        <taxon>Tylenchina</taxon>
        <taxon>Tylenchomorpha</taxon>
        <taxon>Sphaerularioidea</taxon>
        <taxon>Anguinidae</taxon>
        <taxon>Anguininae</taxon>
        <taxon>Ditylenchus</taxon>
    </lineage>
</organism>
<protein>
    <submittedName>
        <fullName evidence="8">AAA+ ATPase domain-containing protein</fullName>
    </submittedName>
</protein>
<dbReference type="PANTHER" id="PTHR23077">
    <property type="entry name" value="AAA-FAMILY ATPASE"/>
    <property type="match status" value="1"/>
</dbReference>
<comment type="similarity">
    <text evidence="4">Belongs to the AAA ATPase family.</text>
</comment>
<dbReference type="GO" id="GO:1990275">
    <property type="term" value="F:preribosome binding"/>
    <property type="evidence" value="ECO:0007669"/>
    <property type="project" value="TreeGrafter"/>
</dbReference>
<evidence type="ECO:0000313" key="7">
    <source>
        <dbReference type="Proteomes" id="UP000887574"/>
    </source>
</evidence>
<evidence type="ECO:0000259" key="6">
    <source>
        <dbReference type="SMART" id="SM00382"/>
    </source>
</evidence>
<dbReference type="InterPro" id="IPR050168">
    <property type="entry name" value="AAA_ATPase_domain"/>
</dbReference>
<dbReference type="GO" id="GO:0003723">
    <property type="term" value="F:RNA binding"/>
    <property type="evidence" value="ECO:0007669"/>
    <property type="project" value="TreeGrafter"/>
</dbReference>
<dbReference type="GO" id="GO:0042254">
    <property type="term" value="P:ribosome biogenesis"/>
    <property type="evidence" value="ECO:0007669"/>
    <property type="project" value="TreeGrafter"/>
</dbReference>
<dbReference type="Gene3D" id="3.40.50.300">
    <property type="entry name" value="P-loop containing nucleotide triphosphate hydrolases"/>
    <property type="match status" value="2"/>
</dbReference>
<dbReference type="Pfam" id="PF00004">
    <property type="entry name" value="AAA"/>
    <property type="match status" value="2"/>
</dbReference>
<dbReference type="PROSITE" id="PS00674">
    <property type="entry name" value="AAA"/>
    <property type="match status" value="2"/>
</dbReference>
<evidence type="ECO:0000256" key="3">
    <source>
        <dbReference type="ARBA" id="ARBA00023054"/>
    </source>
</evidence>
<keyword evidence="3" id="KW-0175">Coiled coil</keyword>
<feature type="compositionally biased region" description="Basic residues" evidence="5">
    <location>
        <begin position="1"/>
        <end position="11"/>
    </location>
</feature>
<evidence type="ECO:0000256" key="4">
    <source>
        <dbReference type="RuleBase" id="RU003651"/>
    </source>
</evidence>
<dbReference type="InterPro" id="IPR003959">
    <property type="entry name" value="ATPase_AAA_core"/>
</dbReference>
<dbReference type="GO" id="GO:0005524">
    <property type="term" value="F:ATP binding"/>
    <property type="evidence" value="ECO:0007669"/>
    <property type="project" value="UniProtKB-KW"/>
</dbReference>
<dbReference type="GO" id="GO:0005634">
    <property type="term" value="C:nucleus"/>
    <property type="evidence" value="ECO:0007669"/>
    <property type="project" value="TreeGrafter"/>
</dbReference>
<evidence type="ECO:0000313" key="8">
    <source>
        <dbReference type="WBParaSite" id="jg18974"/>
    </source>
</evidence>
<feature type="domain" description="AAA+ ATPase" evidence="6">
    <location>
        <begin position="346"/>
        <end position="467"/>
    </location>
</feature>
<dbReference type="WBParaSite" id="jg18974">
    <property type="protein sequence ID" value="jg18974"/>
    <property type="gene ID" value="jg18974"/>
</dbReference>
<evidence type="ECO:0000256" key="1">
    <source>
        <dbReference type="ARBA" id="ARBA00022741"/>
    </source>
</evidence>